<keyword evidence="7 12" id="KW-0418">Kinase</keyword>
<evidence type="ECO:0000256" key="7">
    <source>
        <dbReference type="ARBA" id="ARBA00022777"/>
    </source>
</evidence>
<dbReference type="Gene3D" id="3.30.565.10">
    <property type="entry name" value="Histidine kinase-like ATPase, C-terminal domain"/>
    <property type="match status" value="1"/>
</dbReference>
<organism evidence="13 14">
    <name type="scientific">Brevibacillus reuszeri</name>
    <dbReference type="NCBI Taxonomy" id="54915"/>
    <lineage>
        <taxon>Bacteria</taxon>
        <taxon>Bacillati</taxon>
        <taxon>Bacillota</taxon>
        <taxon>Bacilli</taxon>
        <taxon>Bacillales</taxon>
        <taxon>Paenibacillaceae</taxon>
        <taxon>Brevibacillus</taxon>
    </lineage>
</organism>
<comment type="subcellular location">
    <subcellularLocation>
        <location evidence="2">Cell membrane</location>
        <topology evidence="2">Multi-pass membrane protein</topology>
    </subcellularLocation>
</comment>
<evidence type="ECO:0000256" key="1">
    <source>
        <dbReference type="ARBA" id="ARBA00000085"/>
    </source>
</evidence>
<keyword evidence="9" id="KW-0472">Membrane</keyword>
<dbReference type="SUPFAM" id="SSF158472">
    <property type="entry name" value="HAMP domain-like"/>
    <property type="match status" value="1"/>
</dbReference>
<evidence type="ECO:0000256" key="10">
    <source>
        <dbReference type="SAM" id="Coils"/>
    </source>
</evidence>
<evidence type="ECO:0000256" key="4">
    <source>
        <dbReference type="ARBA" id="ARBA00022475"/>
    </source>
</evidence>
<sequence length="594" mass="68424">MGFVHSIFFKLFLSFLLLSILPLSMAGILTNHNVSSLLNKQLNQDTSSILEQNAKVLGIFLNDLNRMGEIVSRSSTASQFLKSKDDNEYLRSFLPLDQSFDSIQLIRPENVGMTLISDRGYVYNYGYGINRDKIEFYTTDWMPKLNKLSEKPILSPLHQRPYSYIDPNTPVFSYVKRIWSTDAKAKGVLIIDFKQSILADLFPNTYFRKDSSSDREAGLLITNDKGQVLYPSTPTPFSRDDLSFVSQSSRIVKQNDETYQLVTLFDQETGWTLTGYFEEKTLYQPIQSIHDSIYWIVVPSIVFCLLASLFISHRISTPVRLLQRLMKKAGRGDFQQIAFTSQDEIGELGRGFNQMVQKIEELLRQIYQEQNQKRRAEMAALQSQINPHFLYNTLESINSLARKHKETQISKMIVHLGRLMRLSISTFDEMIPIHQELDYVSHYIELHKYRFPKSLTYSIEIDEEIRRLYTVKWILQPIVENAILHGLESRKTDGHIAICGWIAEDDVFLQVSDNGAGMEPQALQELHDHVEHQAEELTKYGKKVGICNVQSRLRYHFGSAYGIQLASELGQGMTVTFKLPRRVHDEKEKIVDCG</sequence>
<dbReference type="PROSITE" id="PS50885">
    <property type="entry name" value="HAMP"/>
    <property type="match status" value="1"/>
</dbReference>
<dbReference type="SMART" id="SM00304">
    <property type="entry name" value="HAMP"/>
    <property type="match status" value="1"/>
</dbReference>
<dbReference type="STRING" id="54915.ADS79_24995"/>
<evidence type="ECO:0000313" key="15">
    <source>
        <dbReference type="Proteomes" id="UP000319578"/>
    </source>
</evidence>
<dbReference type="InterPro" id="IPR036890">
    <property type="entry name" value="HATPase_C_sf"/>
</dbReference>
<name>A0A0K9YK96_9BACL</name>
<dbReference type="AlphaFoldDB" id="A0A0K9YK96"/>
<accession>A0A0K9YK96</accession>
<evidence type="ECO:0000259" key="11">
    <source>
        <dbReference type="PROSITE" id="PS50885"/>
    </source>
</evidence>
<dbReference type="Pfam" id="PF06580">
    <property type="entry name" value="His_kinase"/>
    <property type="match status" value="1"/>
</dbReference>
<feature type="domain" description="HAMP" evidence="11">
    <location>
        <begin position="313"/>
        <end position="364"/>
    </location>
</feature>
<dbReference type="OrthoDB" id="9776552at2"/>
<evidence type="ECO:0000313" key="13">
    <source>
        <dbReference type="EMBL" id="KNB69183.1"/>
    </source>
</evidence>
<evidence type="ECO:0000313" key="12">
    <source>
        <dbReference type="EMBL" id="GED71691.1"/>
    </source>
</evidence>
<dbReference type="PRINTS" id="PR00344">
    <property type="entry name" value="BCTRLSENSOR"/>
</dbReference>
<dbReference type="InterPro" id="IPR003594">
    <property type="entry name" value="HATPase_dom"/>
</dbReference>
<dbReference type="Pfam" id="PF02518">
    <property type="entry name" value="HATPase_c"/>
    <property type="match status" value="1"/>
</dbReference>
<dbReference type="EMBL" id="BJON01000022">
    <property type="protein sequence ID" value="GED71691.1"/>
    <property type="molecule type" value="Genomic_DNA"/>
</dbReference>
<feature type="coiled-coil region" evidence="10">
    <location>
        <begin position="352"/>
        <end position="384"/>
    </location>
</feature>
<evidence type="ECO:0000256" key="8">
    <source>
        <dbReference type="ARBA" id="ARBA00023012"/>
    </source>
</evidence>
<evidence type="ECO:0000256" key="6">
    <source>
        <dbReference type="ARBA" id="ARBA00022679"/>
    </source>
</evidence>
<dbReference type="Gene3D" id="6.10.340.10">
    <property type="match status" value="1"/>
</dbReference>
<keyword evidence="15" id="KW-1185">Reference proteome</keyword>
<reference evidence="14" key="1">
    <citation type="submission" date="2015-07" db="EMBL/GenBank/DDBJ databases">
        <title>Genome sequencing project for genomic taxonomy and phylogenomics of Bacillus-like bacteria.</title>
        <authorList>
            <person name="Liu B."/>
            <person name="Wang J."/>
            <person name="Zhu Y."/>
            <person name="Liu G."/>
            <person name="Chen Q."/>
            <person name="Chen Z."/>
            <person name="Lan J."/>
            <person name="Che J."/>
            <person name="Ge C."/>
            <person name="Shi H."/>
            <person name="Pan Z."/>
            <person name="Liu X."/>
        </authorList>
    </citation>
    <scope>NUCLEOTIDE SEQUENCE [LARGE SCALE GENOMIC DNA]</scope>
    <source>
        <strain evidence="14">DSM 9887</strain>
    </source>
</reference>
<dbReference type="InterPro" id="IPR050640">
    <property type="entry name" value="Bact_2-comp_sensor_kinase"/>
</dbReference>
<dbReference type="GO" id="GO:0000155">
    <property type="term" value="F:phosphorelay sensor kinase activity"/>
    <property type="evidence" value="ECO:0007669"/>
    <property type="project" value="InterPro"/>
</dbReference>
<keyword evidence="10" id="KW-0175">Coiled coil</keyword>
<keyword evidence="6" id="KW-0808">Transferase</keyword>
<dbReference type="InterPro" id="IPR003660">
    <property type="entry name" value="HAMP_dom"/>
</dbReference>
<keyword evidence="8" id="KW-0902">Two-component regulatory system</keyword>
<evidence type="ECO:0000256" key="2">
    <source>
        <dbReference type="ARBA" id="ARBA00004651"/>
    </source>
</evidence>
<dbReference type="EC" id="2.7.13.3" evidence="3"/>
<dbReference type="EMBL" id="LGIQ01000011">
    <property type="protein sequence ID" value="KNB69183.1"/>
    <property type="molecule type" value="Genomic_DNA"/>
</dbReference>
<dbReference type="Proteomes" id="UP000036834">
    <property type="component" value="Unassembled WGS sequence"/>
</dbReference>
<dbReference type="SUPFAM" id="SSF55874">
    <property type="entry name" value="ATPase domain of HSP90 chaperone/DNA topoisomerase II/histidine kinase"/>
    <property type="match status" value="1"/>
</dbReference>
<dbReference type="InterPro" id="IPR004358">
    <property type="entry name" value="Sig_transdc_His_kin-like_C"/>
</dbReference>
<dbReference type="Pfam" id="PF00672">
    <property type="entry name" value="HAMP"/>
    <property type="match status" value="1"/>
</dbReference>
<comment type="catalytic activity">
    <reaction evidence="1">
        <text>ATP + protein L-histidine = ADP + protein N-phospho-L-histidine.</text>
        <dbReference type="EC" id="2.7.13.3"/>
    </reaction>
</comment>
<dbReference type="GO" id="GO:0005886">
    <property type="term" value="C:plasma membrane"/>
    <property type="evidence" value="ECO:0007669"/>
    <property type="project" value="UniProtKB-SubCell"/>
</dbReference>
<reference evidence="13" key="2">
    <citation type="submission" date="2015-07" db="EMBL/GenBank/DDBJ databases">
        <title>MeaNS - Measles Nucleotide Surveillance Program.</title>
        <authorList>
            <person name="Tran T."/>
            <person name="Druce J."/>
        </authorList>
    </citation>
    <scope>NUCLEOTIDE SEQUENCE</scope>
    <source>
        <strain evidence="13">DSM 9887</strain>
    </source>
</reference>
<evidence type="ECO:0000256" key="9">
    <source>
        <dbReference type="ARBA" id="ARBA00023136"/>
    </source>
</evidence>
<protein>
    <recommendedName>
        <fullName evidence="3">histidine kinase</fullName>
        <ecNumber evidence="3">2.7.13.3</ecNumber>
    </recommendedName>
</protein>
<gene>
    <name evidence="13" type="ORF">ADS79_24995</name>
    <name evidence="12" type="ORF">BRE01_53930</name>
</gene>
<evidence type="ECO:0000256" key="3">
    <source>
        <dbReference type="ARBA" id="ARBA00012438"/>
    </source>
</evidence>
<dbReference type="PANTHER" id="PTHR34220">
    <property type="entry name" value="SENSOR HISTIDINE KINASE YPDA"/>
    <property type="match status" value="1"/>
</dbReference>
<reference evidence="12 15" key="3">
    <citation type="submission" date="2019-06" db="EMBL/GenBank/DDBJ databases">
        <title>Whole genome shotgun sequence of Brevibacillus reuszeri NBRC 15719.</title>
        <authorList>
            <person name="Hosoyama A."/>
            <person name="Uohara A."/>
            <person name="Ohji S."/>
            <person name="Ichikawa N."/>
        </authorList>
    </citation>
    <scope>NUCLEOTIDE SEQUENCE [LARGE SCALE GENOMIC DNA]</scope>
    <source>
        <strain evidence="12 15">NBRC 15719</strain>
    </source>
</reference>
<comment type="caution">
    <text evidence="13">The sequence shown here is derived from an EMBL/GenBank/DDBJ whole genome shotgun (WGS) entry which is preliminary data.</text>
</comment>
<dbReference type="Proteomes" id="UP000319578">
    <property type="component" value="Unassembled WGS sequence"/>
</dbReference>
<dbReference type="CDD" id="cd06225">
    <property type="entry name" value="HAMP"/>
    <property type="match status" value="1"/>
</dbReference>
<evidence type="ECO:0000256" key="5">
    <source>
        <dbReference type="ARBA" id="ARBA00022553"/>
    </source>
</evidence>
<keyword evidence="4" id="KW-1003">Cell membrane</keyword>
<evidence type="ECO:0000313" key="14">
    <source>
        <dbReference type="Proteomes" id="UP000036834"/>
    </source>
</evidence>
<keyword evidence="5" id="KW-0597">Phosphoprotein</keyword>
<dbReference type="PATRIC" id="fig|54915.3.peg.4149"/>
<proteinExistence type="predicted"/>
<dbReference type="PANTHER" id="PTHR34220:SF7">
    <property type="entry name" value="SENSOR HISTIDINE KINASE YPDA"/>
    <property type="match status" value="1"/>
</dbReference>
<dbReference type="InterPro" id="IPR010559">
    <property type="entry name" value="Sig_transdc_His_kin_internal"/>
</dbReference>